<evidence type="ECO:0000313" key="1">
    <source>
        <dbReference type="EMBL" id="CAG8775965.1"/>
    </source>
</evidence>
<comment type="caution">
    <text evidence="1">The sequence shown here is derived from an EMBL/GenBank/DDBJ whole genome shotgun (WGS) entry which is preliminary data.</text>
</comment>
<reference evidence="1" key="1">
    <citation type="submission" date="2021-06" db="EMBL/GenBank/DDBJ databases">
        <authorList>
            <person name="Kallberg Y."/>
            <person name="Tangrot J."/>
            <person name="Rosling A."/>
        </authorList>
    </citation>
    <scope>NUCLEOTIDE SEQUENCE</scope>
    <source>
        <strain evidence="1">28 12/20/2015</strain>
    </source>
</reference>
<feature type="non-terminal residue" evidence="1">
    <location>
        <position position="77"/>
    </location>
</feature>
<evidence type="ECO:0000313" key="2">
    <source>
        <dbReference type="Proteomes" id="UP000789366"/>
    </source>
</evidence>
<accession>A0ACA9R3U7</accession>
<name>A0ACA9R3U7_9GLOM</name>
<organism evidence="1 2">
    <name type="scientific">Cetraspora pellucida</name>
    <dbReference type="NCBI Taxonomy" id="1433469"/>
    <lineage>
        <taxon>Eukaryota</taxon>
        <taxon>Fungi</taxon>
        <taxon>Fungi incertae sedis</taxon>
        <taxon>Mucoromycota</taxon>
        <taxon>Glomeromycotina</taxon>
        <taxon>Glomeromycetes</taxon>
        <taxon>Diversisporales</taxon>
        <taxon>Gigasporaceae</taxon>
        <taxon>Cetraspora</taxon>
    </lineage>
</organism>
<protein>
    <submittedName>
        <fullName evidence="1">412_t:CDS:1</fullName>
    </submittedName>
</protein>
<gene>
    <name evidence="1" type="ORF">SPELUC_LOCUS16063</name>
</gene>
<dbReference type="Proteomes" id="UP000789366">
    <property type="component" value="Unassembled WGS sequence"/>
</dbReference>
<proteinExistence type="predicted"/>
<sequence>AEKNLPSSNKKEDNQNNVTQALFDYMVEKTKAPVASTSETFKTSKTSNLSEPKINEQSQKHQLKTSKLPESIKPISK</sequence>
<dbReference type="EMBL" id="CAJVPW010057109">
    <property type="protein sequence ID" value="CAG8775965.1"/>
    <property type="molecule type" value="Genomic_DNA"/>
</dbReference>
<feature type="non-terminal residue" evidence="1">
    <location>
        <position position="1"/>
    </location>
</feature>
<keyword evidence="2" id="KW-1185">Reference proteome</keyword>